<organism evidence="1 2">
    <name type="scientific">Cercophora samala</name>
    <dbReference type="NCBI Taxonomy" id="330535"/>
    <lineage>
        <taxon>Eukaryota</taxon>
        <taxon>Fungi</taxon>
        <taxon>Dikarya</taxon>
        <taxon>Ascomycota</taxon>
        <taxon>Pezizomycotina</taxon>
        <taxon>Sordariomycetes</taxon>
        <taxon>Sordariomycetidae</taxon>
        <taxon>Sordariales</taxon>
        <taxon>Lasiosphaeriaceae</taxon>
        <taxon>Cercophora</taxon>
    </lineage>
</organism>
<sequence length="312" mass="35719">MAGPESKYAHAAERVFSYMLYRMEELSRPQGFDPTQYSIAKDCARGKGRPCNLNEFVTFVSGGTNSGVPALTKHLPNLSTNWYHDKDKIEDVIRRFAEAPDMDRTVNAQLASGNILEFFDRNAQRMKGSNYINLYMINYPNLMSELQARLQALPDTSPRRIEARGIGNQLVPLLESMIKLRKAYQLNQMEEEMRKLFPDNRNDVVYRVDSNKNAINPQLEPIKWHYHEGTNFAGKTIKALDFTATENDPANARTCQHFETKIKLLKQRVFKGTAGDGNINRQMQALRTHEPVIKAMSSFYTKWTGKTPEDLC</sequence>
<protein>
    <submittedName>
        <fullName evidence="1">Uncharacterized protein</fullName>
    </submittedName>
</protein>
<keyword evidence="2" id="KW-1185">Reference proteome</keyword>
<accession>A0AA40D326</accession>
<evidence type="ECO:0000313" key="2">
    <source>
        <dbReference type="Proteomes" id="UP001174997"/>
    </source>
</evidence>
<evidence type="ECO:0000313" key="1">
    <source>
        <dbReference type="EMBL" id="KAK0661205.1"/>
    </source>
</evidence>
<dbReference type="Proteomes" id="UP001174997">
    <property type="component" value="Unassembled WGS sequence"/>
</dbReference>
<name>A0AA40D326_9PEZI</name>
<dbReference type="AlphaFoldDB" id="A0AA40D326"/>
<gene>
    <name evidence="1" type="ORF">QBC41DRAFT_236070</name>
</gene>
<comment type="caution">
    <text evidence="1">The sequence shown here is derived from an EMBL/GenBank/DDBJ whole genome shotgun (WGS) entry which is preliminary data.</text>
</comment>
<dbReference type="EMBL" id="JAULSY010000155">
    <property type="protein sequence ID" value="KAK0661205.1"/>
    <property type="molecule type" value="Genomic_DNA"/>
</dbReference>
<proteinExistence type="predicted"/>
<reference evidence="1" key="1">
    <citation type="submission" date="2023-06" db="EMBL/GenBank/DDBJ databases">
        <title>Genome-scale phylogeny and comparative genomics of the fungal order Sordariales.</title>
        <authorList>
            <consortium name="Lawrence Berkeley National Laboratory"/>
            <person name="Hensen N."/>
            <person name="Bonometti L."/>
            <person name="Westerberg I."/>
            <person name="Brannstrom I.O."/>
            <person name="Guillou S."/>
            <person name="Cros-Aarteil S."/>
            <person name="Calhoun S."/>
            <person name="Haridas S."/>
            <person name="Kuo A."/>
            <person name="Mondo S."/>
            <person name="Pangilinan J."/>
            <person name="Riley R."/>
            <person name="Labutti K."/>
            <person name="Andreopoulos B."/>
            <person name="Lipzen A."/>
            <person name="Chen C."/>
            <person name="Yanf M."/>
            <person name="Daum C."/>
            <person name="Ng V."/>
            <person name="Clum A."/>
            <person name="Steindorff A."/>
            <person name="Ohm R."/>
            <person name="Martin F."/>
            <person name="Silar P."/>
            <person name="Natvig D."/>
            <person name="Lalanne C."/>
            <person name="Gautier V."/>
            <person name="Ament-Velasquez S.L."/>
            <person name="Kruys A."/>
            <person name="Hutchinson M.I."/>
            <person name="Powell A.J."/>
            <person name="Barry K."/>
            <person name="Miller A.N."/>
            <person name="Grigoriev I.V."/>
            <person name="Debuchy R."/>
            <person name="Gladieux P."/>
            <person name="Thoren M.H."/>
            <person name="Johannesson H."/>
        </authorList>
    </citation>
    <scope>NUCLEOTIDE SEQUENCE</scope>
    <source>
        <strain evidence="1">CBS 307.81</strain>
    </source>
</reference>